<dbReference type="RefSeq" id="WP_149089024.1">
    <property type="nucleotide sequence ID" value="NZ_VKKY01000001.1"/>
</dbReference>
<evidence type="ECO:0000313" key="2">
    <source>
        <dbReference type="EMBL" id="KAA3439380.1"/>
    </source>
</evidence>
<dbReference type="InterPro" id="IPR007361">
    <property type="entry name" value="DUF427"/>
</dbReference>
<proteinExistence type="predicted"/>
<dbReference type="InterPro" id="IPR038694">
    <property type="entry name" value="DUF427_sf"/>
</dbReference>
<sequence>MRAIWKNTILAESDTTIEIEGNHYFPPSSLRWEYFKPSDRHSVCSWKGEASYYNVQVGHFENPDAAWTYPQPADKAKDIGGFIAFWKGVQIVGKN</sequence>
<dbReference type="OrthoDB" id="119916at2"/>
<organism evidence="2 3">
    <name type="scientific">Rufibacter hautae</name>
    <dbReference type="NCBI Taxonomy" id="2595005"/>
    <lineage>
        <taxon>Bacteria</taxon>
        <taxon>Pseudomonadati</taxon>
        <taxon>Bacteroidota</taxon>
        <taxon>Cytophagia</taxon>
        <taxon>Cytophagales</taxon>
        <taxon>Hymenobacteraceae</taxon>
        <taxon>Rufibacter</taxon>
    </lineage>
</organism>
<dbReference type="Gene3D" id="2.170.150.40">
    <property type="entry name" value="Domain of unknown function (DUF427)"/>
    <property type="match status" value="1"/>
</dbReference>
<name>A0A5B6TIR7_9BACT</name>
<accession>A0A5B6TIR7</accession>
<dbReference type="Proteomes" id="UP000324133">
    <property type="component" value="Unassembled WGS sequence"/>
</dbReference>
<gene>
    <name evidence="2" type="ORF">FOA19_01455</name>
</gene>
<dbReference type="EMBL" id="VKKY01000001">
    <property type="protein sequence ID" value="KAA3439380.1"/>
    <property type="molecule type" value="Genomic_DNA"/>
</dbReference>
<dbReference type="Pfam" id="PF04248">
    <property type="entry name" value="NTP_transf_9"/>
    <property type="match status" value="1"/>
</dbReference>
<evidence type="ECO:0000259" key="1">
    <source>
        <dbReference type="Pfam" id="PF04248"/>
    </source>
</evidence>
<protein>
    <submittedName>
        <fullName evidence="2">DUF427 domain-containing protein</fullName>
    </submittedName>
</protein>
<keyword evidence="3" id="KW-1185">Reference proteome</keyword>
<reference evidence="2 3" key="1">
    <citation type="submission" date="2019-07" db="EMBL/GenBank/DDBJ databases">
        <title>Rufibacter sp. nov., isolated from lake sediment.</title>
        <authorList>
            <person name="Qu J.-H."/>
        </authorList>
    </citation>
    <scope>NUCLEOTIDE SEQUENCE [LARGE SCALE GENOMIC DNA]</scope>
    <source>
        <strain evidence="2 3">NBS58-1</strain>
    </source>
</reference>
<dbReference type="PANTHER" id="PTHR34310:SF5">
    <property type="entry name" value="DUF427 DOMAIN PROTEIN (AFU_ORTHOLOGUE AFUA_3G02220)"/>
    <property type="match status" value="1"/>
</dbReference>
<dbReference type="PANTHER" id="PTHR34310">
    <property type="entry name" value="DUF427 DOMAIN PROTEIN (AFU_ORTHOLOGUE AFUA_3G02220)"/>
    <property type="match status" value="1"/>
</dbReference>
<evidence type="ECO:0000313" key="3">
    <source>
        <dbReference type="Proteomes" id="UP000324133"/>
    </source>
</evidence>
<dbReference type="AlphaFoldDB" id="A0A5B6TIR7"/>
<comment type="caution">
    <text evidence="2">The sequence shown here is derived from an EMBL/GenBank/DDBJ whole genome shotgun (WGS) entry which is preliminary data.</text>
</comment>
<feature type="domain" description="DUF427" evidence="1">
    <location>
        <begin position="1"/>
        <end position="87"/>
    </location>
</feature>